<dbReference type="CDD" id="cd17711">
    <property type="entry name" value="BRCT_PAXIP1_rpt3"/>
    <property type="match status" value="1"/>
</dbReference>
<feature type="compositionally biased region" description="Polar residues" evidence="1">
    <location>
        <begin position="458"/>
        <end position="469"/>
    </location>
</feature>
<dbReference type="GO" id="GO:0005634">
    <property type="term" value="C:nucleus"/>
    <property type="evidence" value="ECO:0007669"/>
    <property type="project" value="TreeGrafter"/>
</dbReference>
<evidence type="ECO:0000259" key="2">
    <source>
        <dbReference type="PROSITE" id="PS50172"/>
    </source>
</evidence>
<feature type="domain" description="BRCT" evidence="2">
    <location>
        <begin position="89"/>
        <end position="177"/>
    </location>
</feature>
<dbReference type="OrthoDB" id="342264at2759"/>
<dbReference type="AlphaFoldDB" id="A0A7M5WQ59"/>
<dbReference type="InterPro" id="IPR053036">
    <property type="entry name" value="CellCycle_DNARepair_Reg"/>
</dbReference>
<feature type="region of interest" description="Disordered" evidence="1">
    <location>
        <begin position="458"/>
        <end position="495"/>
    </location>
</feature>
<feature type="domain" description="BRCT" evidence="2">
    <location>
        <begin position="499"/>
        <end position="580"/>
    </location>
</feature>
<dbReference type="GO" id="GO:1990683">
    <property type="term" value="P:DNA double-strand break attachment to nuclear envelope"/>
    <property type="evidence" value="ECO:0007669"/>
    <property type="project" value="TreeGrafter"/>
</dbReference>
<dbReference type="PANTHER" id="PTHR47667">
    <property type="entry name" value="REGULATOR OF TY1 TRANSPOSITION PROTEIN 107"/>
    <property type="match status" value="1"/>
</dbReference>
<accession>A0A7M5WQ59</accession>
<reference evidence="3" key="1">
    <citation type="submission" date="2021-01" db="UniProtKB">
        <authorList>
            <consortium name="EnsemblMetazoa"/>
        </authorList>
    </citation>
    <scope>IDENTIFICATION</scope>
</reference>
<dbReference type="InterPro" id="IPR036420">
    <property type="entry name" value="BRCT_dom_sf"/>
</dbReference>
<evidence type="ECO:0000256" key="1">
    <source>
        <dbReference type="SAM" id="MobiDB-lite"/>
    </source>
</evidence>
<evidence type="ECO:0000313" key="3">
    <source>
        <dbReference type="EnsemblMetazoa" id="CLYHEMP000646.1"/>
    </source>
</evidence>
<dbReference type="Proteomes" id="UP000594262">
    <property type="component" value="Unplaced"/>
</dbReference>
<sequence length="704" mass="78887">MSETNKTLFKDIKFYLAEENSKLSQILKDGGAQKEFYIVPVANLIIADNVHFQNYEQAKESNLPIVTSGWVHMCVKCDVLLPYAAFSLKKDQIFANTVICASQMPSEDRNALLGMVLFHGGKFVNTLSSVCTHLIVGQPKGKKYEAALQNKINVVTPDWIKDSILKETQQLVKEYEPLVKVVSKISQENIKQTTPNMISTATSSAFMTPVTPGQIATDALSLPTNQNKENIEMISASTNQCPPDLLKGFKIYFCDYEDRLPANTFNIWRTAITKVSGVIKDTYGPDVTHVLCLHQQSPIFKKALEDKKRIATAYWLNDVLVAKKVFPPKTPLHLPVPFTDTIAGMKSSTFTVTGYENKDRNLVKHMINFLGAQYTGYLSKNHSYLVCKKREGAKYKTALEWGIPVVNAKWLGDMIQTGQSFPCKLKSKYAKVGIADELLINRTFSKYITELWDSNTSEQSESANGTIDATSGEKRKLPEGEDGTDNTPKEKQRKLNPNVKRVLFTGLTGTTVHRLRQNVVKLKGELARGVNDCTHLVAPKITRTVKFLSAVSICKFLVAPAWVDDSFEAKSFLDESTYTLIDPESEDLFGFKLKRSLQRAQTRQVCKGLHFHVTPAILPAPNAMREIIECAGGKMTEVKTVDELVNVFVHNAQNDPSYNSYLVSCGDDKNLWADIVKDGYDIYNVELILSGVMKQELEWNLHHL</sequence>
<dbReference type="GeneID" id="136800260"/>
<name>A0A7M5WQ59_9CNID</name>
<dbReference type="Pfam" id="PF16770">
    <property type="entry name" value="RTT107_BRCT_5"/>
    <property type="match status" value="1"/>
</dbReference>
<dbReference type="PROSITE" id="PS50172">
    <property type="entry name" value="BRCT"/>
    <property type="match status" value="4"/>
</dbReference>
<dbReference type="SUPFAM" id="SSF52113">
    <property type="entry name" value="BRCT domain"/>
    <property type="match status" value="4"/>
</dbReference>
<dbReference type="InterPro" id="IPR001357">
    <property type="entry name" value="BRCT_dom"/>
</dbReference>
<feature type="domain" description="BRCT" evidence="2">
    <location>
        <begin position="345"/>
        <end position="419"/>
    </location>
</feature>
<dbReference type="CDD" id="cd18432">
    <property type="entry name" value="BRCT_PAXIP1_rpt6_like"/>
    <property type="match status" value="1"/>
</dbReference>
<dbReference type="Pfam" id="PF12738">
    <property type="entry name" value="PTCB-BRCT"/>
    <property type="match status" value="2"/>
</dbReference>
<dbReference type="Gene3D" id="3.40.50.10190">
    <property type="entry name" value="BRCT domain"/>
    <property type="match status" value="6"/>
</dbReference>
<dbReference type="SMART" id="SM00292">
    <property type="entry name" value="BRCT"/>
    <property type="match status" value="5"/>
</dbReference>
<dbReference type="EnsemblMetazoa" id="CLYHEMT000646.1">
    <property type="protein sequence ID" value="CLYHEMP000646.1"/>
    <property type="gene ID" value="CLYHEMG000646"/>
</dbReference>
<dbReference type="GO" id="GO:0006302">
    <property type="term" value="P:double-strand break repair"/>
    <property type="evidence" value="ECO:0007669"/>
    <property type="project" value="TreeGrafter"/>
</dbReference>
<dbReference type="CDD" id="cd17730">
    <property type="entry name" value="BRCT_PAXIP1_rpt4"/>
    <property type="match status" value="1"/>
</dbReference>
<dbReference type="RefSeq" id="XP_066912981.1">
    <property type="nucleotide sequence ID" value="XM_067056880.1"/>
</dbReference>
<keyword evidence="4" id="KW-1185">Reference proteome</keyword>
<dbReference type="Pfam" id="PF16589">
    <property type="entry name" value="BRCT_2"/>
    <property type="match status" value="1"/>
</dbReference>
<organism evidence="3 4">
    <name type="scientific">Clytia hemisphaerica</name>
    <dbReference type="NCBI Taxonomy" id="252671"/>
    <lineage>
        <taxon>Eukaryota</taxon>
        <taxon>Metazoa</taxon>
        <taxon>Cnidaria</taxon>
        <taxon>Hydrozoa</taxon>
        <taxon>Hydroidolina</taxon>
        <taxon>Leptothecata</taxon>
        <taxon>Obeliida</taxon>
        <taxon>Clytiidae</taxon>
        <taxon>Clytia</taxon>
    </lineage>
</organism>
<protein>
    <recommendedName>
        <fullName evidence="2">BRCT domain-containing protein</fullName>
    </recommendedName>
</protein>
<feature type="domain" description="BRCT" evidence="2">
    <location>
        <begin position="4"/>
        <end position="88"/>
    </location>
</feature>
<dbReference type="GO" id="GO:0035361">
    <property type="term" value="C:Cul8-RING ubiquitin ligase complex"/>
    <property type="evidence" value="ECO:0007669"/>
    <property type="project" value="TreeGrafter"/>
</dbReference>
<evidence type="ECO:0000313" key="4">
    <source>
        <dbReference type="Proteomes" id="UP000594262"/>
    </source>
</evidence>
<proteinExistence type="predicted"/>
<dbReference type="PANTHER" id="PTHR47667:SF1">
    <property type="entry name" value="REGULATOR OF TY1 TRANSPOSITION PROTEIN 107"/>
    <property type="match status" value="1"/>
</dbReference>
<dbReference type="CDD" id="cd17710">
    <property type="entry name" value="BRCT_PAXIP1_rpt2"/>
    <property type="match status" value="1"/>
</dbReference>